<feature type="non-terminal residue" evidence="2">
    <location>
        <position position="1"/>
    </location>
</feature>
<keyword evidence="3" id="KW-1185">Reference proteome</keyword>
<feature type="region of interest" description="Disordered" evidence="1">
    <location>
        <begin position="110"/>
        <end position="142"/>
    </location>
</feature>
<sequence>QSSVARDSADNLMYMPTAHNIWADLHDRFHESNSRRSYQIKKEELWDKLRDYRLTFKLGWIPHENATPSVAYRVLLHWYILLGIVNEKPKWDWPNSGMFNVEQSDHSIGYPCTKASGESSTTKHRLLHASGPHPIPPPNDPN</sequence>
<dbReference type="Proteomes" id="UP000250235">
    <property type="component" value="Unassembled WGS sequence"/>
</dbReference>
<evidence type="ECO:0000256" key="1">
    <source>
        <dbReference type="SAM" id="MobiDB-lite"/>
    </source>
</evidence>
<evidence type="ECO:0000313" key="3">
    <source>
        <dbReference type="Proteomes" id="UP000250235"/>
    </source>
</evidence>
<accession>A0A2Z7BVU5</accession>
<name>A0A2Z7BVU5_9LAMI</name>
<proteinExistence type="predicted"/>
<evidence type="ECO:0000313" key="2">
    <source>
        <dbReference type="EMBL" id="KZV38723.1"/>
    </source>
</evidence>
<dbReference type="AlphaFoldDB" id="A0A2Z7BVU5"/>
<gene>
    <name evidence="2" type="ORF">F511_19521</name>
</gene>
<organism evidence="2 3">
    <name type="scientific">Dorcoceras hygrometricum</name>
    <dbReference type="NCBI Taxonomy" id="472368"/>
    <lineage>
        <taxon>Eukaryota</taxon>
        <taxon>Viridiplantae</taxon>
        <taxon>Streptophyta</taxon>
        <taxon>Embryophyta</taxon>
        <taxon>Tracheophyta</taxon>
        <taxon>Spermatophyta</taxon>
        <taxon>Magnoliopsida</taxon>
        <taxon>eudicotyledons</taxon>
        <taxon>Gunneridae</taxon>
        <taxon>Pentapetalae</taxon>
        <taxon>asterids</taxon>
        <taxon>lamiids</taxon>
        <taxon>Lamiales</taxon>
        <taxon>Gesneriaceae</taxon>
        <taxon>Didymocarpoideae</taxon>
        <taxon>Trichosporeae</taxon>
        <taxon>Loxocarpinae</taxon>
        <taxon>Dorcoceras</taxon>
    </lineage>
</organism>
<reference evidence="2 3" key="1">
    <citation type="journal article" date="2015" name="Proc. Natl. Acad. Sci. U.S.A.">
        <title>The resurrection genome of Boea hygrometrica: A blueprint for survival of dehydration.</title>
        <authorList>
            <person name="Xiao L."/>
            <person name="Yang G."/>
            <person name="Zhang L."/>
            <person name="Yang X."/>
            <person name="Zhao S."/>
            <person name="Ji Z."/>
            <person name="Zhou Q."/>
            <person name="Hu M."/>
            <person name="Wang Y."/>
            <person name="Chen M."/>
            <person name="Xu Y."/>
            <person name="Jin H."/>
            <person name="Xiao X."/>
            <person name="Hu G."/>
            <person name="Bao F."/>
            <person name="Hu Y."/>
            <person name="Wan P."/>
            <person name="Li L."/>
            <person name="Deng X."/>
            <person name="Kuang T."/>
            <person name="Xiang C."/>
            <person name="Zhu J.K."/>
            <person name="Oliver M.J."/>
            <person name="He Y."/>
        </authorList>
    </citation>
    <scope>NUCLEOTIDE SEQUENCE [LARGE SCALE GENOMIC DNA]</scope>
    <source>
        <strain evidence="3">cv. XS01</strain>
    </source>
</reference>
<feature type="compositionally biased region" description="Pro residues" evidence="1">
    <location>
        <begin position="133"/>
        <end position="142"/>
    </location>
</feature>
<protein>
    <submittedName>
        <fullName evidence="2">Uncharacterized protein</fullName>
    </submittedName>
</protein>
<dbReference type="EMBL" id="KV001745">
    <property type="protein sequence ID" value="KZV38723.1"/>
    <property type="molecule type" value="Genomic_DNA"/>
</dbReference>